<protein>
    <recommendedName>
        <fullName evidence="3">TonB protein C-terminal</fullName>
    </recommendedName>
</protein>
<accession>A0A1I7GQ67</accession>
<evidence type="ECO:0000313" key="1">
    <source>
        <dbReference type="EMBL" id="SFU50376.1"/>
    </source>
</evidence>
<sequence>MNKLVGSYIMKNIKALLLVLFLPLTVVATGQVGDILIWKGDTLTVFSNPLELRKDINSLRPKLFGIKEAGMNTGCWRGYVAEWEIIEDELYLTNLFSCSYYQDSVKADLKKVFGAAYKNGKVKASWVTGELLIPKGRLVHYVHQGYDSFYAYELVLSFRKGRLVGQKLYNNSMSHKSIYSENPDSLQKFIYATIDWQRVPNLNDKKERVILLIYSGKTTKPDSVRVVRGAENEILTNEAVRVVSMLPDWDVYYKRGKVYPMPWTMPIIFSEEKRKKYAR</sequence>
<reference evidence="2" key="1">
    <citation type="submission" date="2016-10" db="EMBL/GenBank/DDBJ databases">
        <authorList>
            <person name="Varghese N."/>
        </authorList>
    </citation>
    <scope>NUCLEOTIDE SEQUENCE [LARGE SCALE GENOMIC DNA]</scope>
    <source>
        <strain evidence="2">DSM 18820</strain>
    </source>
</reference>
<organism evidence="1 2">
    <name type="scientific">Pontibacter akesuensis</name>
    <dbReference type="NCBI Taxonomy" id="388950"/>
    <lineage>
        <taxon>Bacteria</taxon>
        <taxon>Pseudomonadati</taxon>
        <taxon>Bacteroidota</taxon>
        <taxon>Cytophagia</taxon>
        <taxon>Cytophagales</taxon>
        <taxon>Hymenobacteraceae</taxon>
        <taxon>Pontibacter</taxon>
    </lineage>
</organism>
<dbReference type="AlphaFoldDB" id="A0A1I7GQ67"/>
<evidence type="ECO:0008006" key="3">
    <source>
        <dbReference type="Google" id="ProtNLM"/>
    </source>
</evidence>
<dbReference type="EMBL" id="FPCA01000001">
    <property type="protein sequence ID" value="SFU50376.1"/>
    <property type="molecule type" value="Genomic_DNA"/>
</dbReference>
<evidence type="ECO:0000313" key="2">
    <source>
        <dbReference type="Proteomes" id="UP000182491"/>
    </source>
</evidence>
<dbReference type="OrthoDB" id="1438245at2"/>
<dbReference type="Proteomes" id="UP000182491">
    <property type="component" value="Unassembled WGS sequence"/>
</dbReference>
<dbReference type="RefSeq" id="WP_068836496.1">
    <property type="nucleotide sequence ID" value="NZ_BMXC01000001.1"/>
</dbReference>
<keyword evidence="2" id="KW-1185">Reference proteome</keyword>
<name>A0A1I7GQ67_9BACT</name>
<gene>
    <name evidence="1" type="ORF">SAMN04487941_1173</name>
</gene>
<proteinExistence type="predicted"/>